<keyword evidence="12" id="KW-1185">Reference proteome</keyword>
<feature type="transmembrane region" description="Helical" evidence="9">
    <location>
        <begin position="202"/>
        <end position="223"/>
    </location>
</feature>
<organism evidence="11 12">
    <name type="scientific">Petrolisthes manimaculis</name>
    <dbReference type="NCBI Taxonomy" id="1843537"/>
    <lineage>
        <taxon>Eukaryota</taxon>
        <taxon>Metazoa</taxon>
        <taxon>Ecdysozoa</taxon>
        <taxon>Arthropoda</taxon>
        <taxon>Crustacea</taxon>
        <taxon>Multicrustacea</taxon>
        <taxon>Malacostraca</taxon>
        <taxon>Eumalacostraca</taxon>
        <taxon>Eucarida</taxon>
        <taxon>Decapoda</taxon>
        <taxon>Pleocyemata</taxon>
        <taxon>Anomura</taxon>
        <taxon>Galatheoidea</taxon>
        <taxon>Porcellanidae</taxon>
        <taxon>Petrolisthes</taxon>
    </lineage>
</organism>
<evidence type="ECO:0000256" key="3">
    <source>
        <dbReference type="ARBA" id="ARBA00022475"/>
    </source>
</evidence>
<keyword evidence="4 9" id="KW-0812">Transmembrane</keyword>
<dbReference type="InterPro" id="IPR052192">
    <property type="entry name" value="Insect_Ionotropic_Sensory_Rcpt"/>
</dbReference>
<reference evidence="11" key="1">
    <citation type="submission" date="2023-11" db="EMBL/GenBank/DDBJ databases">
        <title>Genome assemblies of two species of porcelain crab, Petrolisthes cinctipes and Petrolisthes manimaculis (Anomura: Porcellanidae).</title>
        <authorList>
            <person name="Angst P."/>
        </authorList>
    </citation>
    <scope>NUCLEOTIDE SEQUENCE</scope>
    <source>
        <strain evidence="11">PB745_02</strain>
        <tissue evidence="11">Gill</tissue>
    </source>
</reference>
<evidence type="ECO:0000256" key="1">
    <source>
        <dbReference type="ARBA" id="ARBA00004651"/>
    </source>
</evidence>
<dbReference type="EMBL" id="JAWZYT010000528">
    <property type="protein sequence ID" value="KAK4322296.1"/>
    <property type="molecule type" value="Genomic_DNA"/>
</dbReference>
<keyword evidence="3" id="KW-1003">Cell membrane</keyword>
<evidence type="ECO:0000259" key="10">
    <source>
        <dbReference type="Pfam" id="PF00060"/>
    </source>
</evidence>
<protein>
    <recommendedName>
        <fullName evidence="10">Ionotropic glutamate receptor C-terminal domain-containing protein</fullName>
    </recommendedName>
</protein>
<dbReference type="GO" id="GO:0050906">
    <property type="term" value="P:detection of stimulus involved in sensory perception"/>
    <property type="evidence" value="ECO:0007669"/>
    <property type="project" value="UniProtKB-ARBA"/>
</dbReference>
<feature type="domain" description="Ionotropic glutamate receptor C-terminal" evidence="10">
    <location>
        <begin position="212"/>
        <end position="511"/>
    </location>
</feature>
<dbReference type="GO" id="GO:0005886">
    <property type="term" value="C:plasma membrane"/>
    <property type="evidence" value="ECO:0007669"/>
    <property type="project" value="UniProtKB-SubCell"/>
</dbReference>
<evidence type="ECO:0000256" key="6">
    <source>
        <dbReference type="ARBA" id="ARBA00023136"/>
    </source>
</evidence>
<name>A0AAE1UJ53_9EUCA</name>
<keyword evidence="8" id="KW-0325">Glycoprotein</keyword>
<keyword evidence="5 9" id="KW-1133">Transmembrane helix</keyword>
<evidence type="ECO:0000256" key="7">
    <source>
        <dbReference type="ARBA" id="ARBA00023170"/>
    </source>
</evidence>
<gene>
    <name evidence="11" type="ORF">Pmani_006939</name>
</gene>
<evidence type="ECO:0000313" key="12">
    <source>
        <dbReference type="Proteomes" id="UP001292094"/>
    </source>
</evidence>
<accession>A0AAE1UJ53</accession>
<comment type="subcellular location">
    <subcellularLocation>
        <location evidence="1">Cell membrane</location>
        <topology evidence="1">Multi-pass membrane protein</topology>
    </subcellularLocation>
</comment>
<dbReference type="Gene3D" id="1.10.287.70">
    <property type="match status" value="1"/>
</dbReference>
<evidence type="ECO:0000256" key="2">
    <source>
        <dbReference type="ARBA" id="ARBA00008685"/>
    </source>
</evidence>
<feature type="transmembrane region" description="Helical" evidence="9">
    <location>
        <begin position="302"/>
        <end position="323"/>
    </location>
</feature>
<dbReference type="PANTHER" id="PTHR42643:SF24">
    <property type="entry name" value="IONOTROPIC RECEPTOR 60A"/>
    <property type="match status" value="1"/>
</dbReference>
<keyword evidence="7" id="KW-0675">Receptor</keyword>
<evidence type="ECO:0000256" key="9">
    <source>
        <dbReference type="SAM" id="Phobius"/>
    </source>
</evidence>
<evidence type="ECO:0000313" key="11">
    <source>
        <dbReference type="EMBL" id="KAK4322296.1"/>
    </source>
</evidence>
<feature type="transmembrane region" description="Helical" evidence="9">
    <location>
        <begin position="504"/>
        <end position="526"/>
    </location>
</feature>
<sequence>MEATILSSLMMFLLQQTQHIEVVIIHDYTLPGVKELAESFSERWAATTILTATPAPDLSQLLVALTSFHTNDLRYMVLLCSANTTWTVFDMVGLIAPVNSYLFKILLSFVNQENQEVGVWRGRSGEKGKNSLDHPLFPDLVNLYRNFQGRQLIISALESWPFFGLKYLDNDSRETVVDFSQPYFTDSTTITSKAPEEKNRSLAVFYPFSPILWIILALVTLLMGPLGYLFSRVHHQLTQTFDSTHNERSRNVGPSFDSGRIKWGSEPGLRGVEMFCFNMFRTIIIQGNLLPASSWPLRLVFFSWYAFCVILYAVYAGTLTAYLTKPSFDEVIDSLEDLLAARDRGVVAGVVTGSSNENMLKGATSGIFKLIYDSLDPTRSFSPTNAISIKRIAENNTAHISERMGSEINALRYIGDGFYQARDNFLPQSYGIACPSGAPYISTLNLMLGRMVQAGLVGKWSKDEVAKIKQISDQGEKESQGKSGNVGQDGLAAKPLALDHLQGAFYILGCGALLAANVLLVEAFGYSSSCPHFINHHVSRSC</sequence>
<dbReference type="Pfam" id="PF00060">
    <property type="entry name" value="Lig_chan"/>
    <property type="match status" value="1"/>
</dbReference>
<comment type="similarity">
    <text evidence="2">Belongs to the glutamate-gated ion channel (TC 1.A.10.1) family.</text>
</comment>
<dbReference type="PANTHER" id="PTHR42643">
    <property type="entry name" value="IONOTROPIC RECEPTOR 20A-RELATED"/>
    <property type="match status" value="1"/>
</dbReference>
<dbReference type="AlphaFoldDB" id="A0AAE1UJ53"/>
<evidence type="ECO:0000256" key="8">
    <source>
        <dbReference type="ARBA" id="ARBA00023180"/>
    </source>
</evidence>
<dbReference type="InterPro" id="IPR001320">
    <property type="entry name" value="Iontro_rcpt_C"/>
</dbReference>
<proteinExistence type="inferred from homology"/>
<dbReference type="SUPFAM" id="SSF53850">
    <property type="entry name" value="Periplasmic binding protein-like II"/>
    <property type="match status" value="1"/>
</dbReference>
<dbReference type="Proteomes" id="UP001292094">
    <property type="component" value="Unassembled WGS sequence"/>
</dbReference>
<evidence type="ECO:0000256" key="5">
    <source>
        <dbReference type="ARBA" id="ARBA00022989"/>
    </source>
</evidence>
<comment type="caution">
    <text evidence="11">The sequence shown here is derived from an EMBL/GenBank/DDBJ whole genome shotgun (WGS) entry which is preliminary data.</text>
</comment>
<dbReference type="GO" id="GO:0015276">
    <property type="term" value="F:ligand-gated monoatomic ion channel activity"/>
    <property type="evidence" value="ECO:0007669"/>
    <property type="project" value="InterPro"/>
</dbReference>
<keyword evidence="6 9" id="KW-0472">Membrane</keyword>
<evidence type="ECO:0000256" key="4">
    <source>
        <dbReference type="ARBA" id="ARBA00022692"/>
    </source>
</evidence>